<evidence type="ECO:0000313" key="1">
    <source>
        <dbReference type="EMBL" id="MDQ0753914.1"/>
    </source>
</evidence>
<evidence type="ECO:0008006" key="3">
    <source>
        <dbReference type="Google" id="ProtNLM"/>
    </source>
</evidence>
<accession>A0ABU0R580</accession>
<protein>
    <recommendedName>
        <fullName evidence="3">Transposase</fullName>
    </recommendedName>
</protein>
<organism evidence="1 2">
    <name type="scientific">Streptomyces africanus</name>
    <dbReference type="NCBI Taxonomy" id="231024"/>
    <lineage>
        <taxon>Bacteria</taxon>
        <taxon>Bacillati</taxon>
        <taxon>Actinomycetota</taxon>
        <taxon>Actinomycetes</taxon>
        <taxon>Kitasatosporales</taxon>
        <taxon>Streptomycetaceae</taxon>
        <taxon>Streptomyces</taxon>
    </lineage>
</organism>
<keyword evidence="2" id="KW-1185">Reference proteome</keyword>
<name>A0ABU0R580_9ACTN</name>
<comment type="caution">
    <text evidence="1">The sequence shown here is derived from an EMBL/GenBank/DDBJ whole genome shotgun (WGS) entry which is preliminary data.</text>
</comment>
<gene>
    <name evidence="1" type="ORF">QF034_008145</name>
</gene>
<sequence>MHSRRGHRAIDRHSPLLALARARRKPKADEVVIVDGTLVPTRDFTESGIDSACGRATVLADGGYQGTGALIPHRRKAGQDWLEGWKAGRLEG</sequence>
<dbReference type="EMBL" id="JAUSYP010000001">
    <property type="protein sequence ID" value="MDQ0753914.1"/>
    <property type="molecule type" value="Genomic_DNA"/>
</dbReference>
<proteinExistence type="predicted"/>
<evidence type="ECO:0000313" key="2">
    <source>
        <dbReference type="Proteomes" id="UP001232755"/>
    </source>
</evidence>
<reference evidence="1 2" key="1">
    <citation type="submission" date="2023-07" db="EMBL/GenBank/DDBJ databases">
        <title>Comparative genomics of wheat-associated soil bacteria to identify genetic determinants of phenazine resistance.</title>
        <authorList>
            <person name="Mouncey N."/>
        </authorList>
    </citation>
    <scope>NUCLEOTIDE SEQUENCE [LARGE SCALE GENOMIC DNA]</scope>
    <source>
        <strain evidence="1 2">B3I12</strain>
    </source>
</reference>
<dbReference type="Proteomes" id="UP001232755">
    <property type="component" value="Unassembled WGS sequence"/>
</dbReference>